<proteinExistence type="predicted"/>
<protein>
    <recommendedName>
        <fullName evidence="1">DUF5667 domain-containing protein</fullName>
    </recommendedName>
</protein>
<dbReference type="Pfam" id="PF18915">
    <property type="entry name" value="DUF5667"/>
    <property type="match status" value="1"/>
</dbReference>
<dbReference type="STRING" id="1797780.A3E45_01235"/>
<evidence type="ECO:0000259" key="1">
    <source>
        <dbReference type="Pfam" id="PF18915"/>
    </source>
</evidence>
<evidence type="ECO:0000313" key="2">
    <source>
        <dbReference type="EMBL" id="OGE36526.1"/>
    </source>
</evidence>
<feature type="domain" description="DUF5667" evidence="1">
    <location>
        <begin position="43"/>
        <end position="106"/>
    </location>
</feature>
<dbReference type="AlphaFoldDB" id="A0A1F5K6E6"/>
<evidence type="ECO:0000313" key="3">
    <source>
        <dbReference type="Proteomes" id="UP000176405"/>
    </source>
</evidence>
<reference evidence="2 3" key="1">
    <citation type="journal article" date="2016" name="Nat. Commun.">
        <title>Thousands of microbial genomes shed light on interconnected biogeochemical processes in an aquifer system.</title>
        <authorList>
            <person name="Anantharaman K."/>
            <person name="Brown C.T."/>
            <person name="Hug L.A."/>
            <person name="Sharon I."/>
            <person name="Castelle C.J."/>
            <person name="Probst A.J."/>
            <person name="Thomas B.C."/>
            <person name="Singh A."/>
            <person name="Wilkins M.J."/>
            <person name="Karaoz U."/>
            <person name="Brodie E.L."/>
            <person name="Williams K.H."/>
            <person name="Hubbard S.S."/>
            <person name="Banfield J.F."/>
        </authorList>
    </citation>
    <scope>NUCLEOTIDE SEQUENCE [LARGE SCALE GENOMIC DNA]</scope>
</reference>
<accession>A0A1F5K6E6</accession>
<dbReference type="Proteomes" id="UP000176405">
    <property type="component" value="Unassembled WGS sequence"/>
</dbReference>
<gene>
    <name evidence="2" type="ORF">A3E45_01235</name>
</gene>
<organism evidence="2 3">
    <name type="scientific">Candidatus Daviesbacteria bacterium RIFCSPHIGHO2_12_FULL_43_11</name>
    <dbReference type="NCBI Taxonomy" id="1797780"/>
    <lineage>
        <taxon>Bacteria</taxon>
        <taxon>Candidatus Daviesiibacteriota</taxon>
    </lineage>
</organism>
<comment type="caution">
    <text evidence="2">The sequence shown here is derived from an EMBL/GenBank/DDBJ whole genome shotgun (WGS) entry which is preliminary data.</text>
</comment>
<dbReference type="InterPro" id="IPR043725">
    <property type="entry name" value="DUF5667"/>
</dbReference>
<name>A0A1F5K6E6_9BACT</name>
<sequence length="164" mass="18876">MVKIFFTLVLFLVILVSPVKAEHQSLDIATSSAIKVEKLANVIDRLGEKIQGFFKFSSEDKVNYQKELLERRFAELLFVIDNGQGDLIEEVSGRYATYVGRFADDLISKKVSPQSDKYLTMFENHMKILPVLRDHFPANSGFWLLLQHDINTVQIFSDKTKNFK</sequence>
<dbReference type="EMBL" id="MFDH01000011">
    <property type="protein sequence ID" value="OGE36526.1"/>
    <property type="molecule type" value="Genomic_DNA"/>
</dbReference>